<proteinExistence type="predicted"/>
<feature type="compositionally biased region" description="Low complexity" evidence="1">
    <location>
        <begin position="21"/>
        <end position="42"/>
    </location>
</feature>
<sequence length="465" mass="48209">MPDSVLATAHSLRTLVAESFPSPTATATPAPHPHPLSASPAPSSLPALRAALSSHLSSLRSSLATFSTLALPPSASAQDPTASATGKRETDKYLTLLRDSAQHQAALLAHRTAATAHLATHRDNDDAWPVRVPFTRSRGAVLEALEGVAKELALVAFRDGDGGEGGAEGTAAEQSTKPVTLSVGGKVMVVDFEVRGGAADASAGEGGATVERVKVAYVVDGTDRVCDPAAQKLHALLSGPCDNEQERWKGVRRVLRQLGELDAETERSGRDCFTLLTESLVEELGGALGGAQSAAGAEEGQGPDLPALLPPSPTSLHPTLHLYSTPLASLLSPSPSSSPASTKPPGVYTATISLDLSAPPGAGEAEDRDAPRFVAVLDPPVPLSRATGREICEALGLRGSRDLVRDEGEEEQEGEEADEGWWSAVCGHERARGGRAEGDFAGGGVDEKCYRLRSSSLRLGCCAGR</sequence>
<evidence type="ECO:0000313" key="3">
    <source>
        <dbReference type="Proteomes" id="UP001342314"/>
    </source>
</evidence>
<feature type="compositionally biased region" description="Low complexity" evidence="1">
    <location>
        <begin position="290"/>
        <end position="307"/>
    </location>
</feature>
<evidence type="ECO:0008006" key="4">
    <source>
        <dbReference type="Google" id="ProtNLM"/>
    </source>
</evidence>
<dbReference type="Proteomes" id="UP001342314">
    <property type="component" value="Unassembled WGS sequence"/>
</dbReference>
<feature type="region of interest" description="Disordered" evidence="1">
    <location>
        <begin position="290"/>
        <end position="320"/>
    </location>
</feature>
<comment type="caution">
    <text evidence="2">The sequence shown here is derived from an EMBL/GenBank/DDBJ whole genome shotgun (WGS) entry which is preliminary data.</text>
</comment>
<gene>
    <name evidence="2" type="ORF">Rhopal_006017-T1</name>
</gene>
<dbReference type="AlphaFoldDB" id="A0AAV5GTZ2"/>
<reference evidence="2 3" key="1">
    <citation type="submission" date="2021-12" db="EMBL/GenBank/DDBJ databases">
        <title>High titer production of polyol ester of fatty acids by Rhodotorula paludigena BS15 towards product separation-free biomass refinery.</title>
        <authorList>
            <person name="Mano J."/>
            <person name="Ono H."/>
            <person name="Tanaka T."/>
            <person name="Naito K."/>
            <person name="Sushida H."/>
            <person name="Ike M."/>
            <person name="Tokuyasu K."/>
            <person name="Kitaoka M."/>
        </authorList>
    </citation>
    <scope>NUCLEOTIDE SEQUENCE [LARGE SCALE GENOMIC DNA]</scope>
    <source>
        <strain evidence="2 3">BS15</strain>
    </source>
</reference>
<organism evidence="2 3">
    <name type="scientific">Rhodotorula paludigena</name>
    <dbReference type="NCBI Taxonomy" id="86838"/>
    <lineage>
        <taxon>Eukaryota</taxon>
        <taxon>Fungi</taxon>
        <taxon>Dikarya</taxon>
        <taxon>Basidiomycota</taxon>
        <taxon>Pucciniomycotina</taxon>
        <taxon>Microbotryomycetes</taxon>
        <taxon>Sporidiobolales</taxon>
        <taxon>Sporidiobolaceae</taxon>
        <taxon>Rhodotorula</taxon>
    </lineage>
</organism>
<dbReference type="EMBL" id="BQKY01000012">
    <property type="protein sequence ID" value="GJN92972.1"/>
    <property type="molecule type" value="Genomic_DNA"/>
</dbReference>
<name>A0AAV5GTZ2_9BASI</name>
<keyword evidence="3" id="KW-1185">Reference proteome</keyword>
<evidence type="ECO:0000256" key="1">
    <source>
        <dbReference type="SAM" id="MobiDB-lite"/>
    </source>
</evidence>
<feature type="region of interest" description="Disordered" evidence="1">
    <location>
        <begin position="19"/>
        <end position="42"/>
    </location>
</feature>
<accession>A0AAV5GTZ2</accession>
<protein>
    <recommendedName>
        <fullName evidence="4">Mediator complex subunit 1</fullName>
    </recommendedName>
</protein>
<evidence type="ECO:0000313" key="2">
    <source>
        <dbReference type="EMBL" id="GJN92972.1"/>
    </source>
</evidence>